<feature type="compositionally biased region" description="Polar residues" evidence="1">
    <location>
        <begin position="19"/>
        <end position="38"/>
    </location>
</feature>
<sequence>MDGDKSYDHVKALVSSIHGSFTNASLLDRTNNNSPSGLRTTATTPSRTPSPSPSASPDVIRTTTEDESQAQTATFPADGQERAAADGAAAPSAPTGSSEATGVPVTAGSGNSHSTPTRLLQHRLRIPSLVVTSSLSPYHPSNLLAASADPDHTTPRRFSFAIMRRHSNTVPTCPKLFHSAQSALCPTPLAQSRPPFQFT</sequence>
<reference evidence="3" key="1">
    <citation type="submission" date="2013-09" db="EMBL/GenBank/DDBJ databases">
        <title>The Genome Sequence of Anopheles maculatus species B.</title>
        <authorList>
            <consortium name="The Broad Institute Genomics Platform"/>
            <person name="Neafsey D.E."/>
            <person name="Besansky N."/>
            <person name="Howell P."/>
            <person name="Walton C."/>
            <person name="Young S.K."/>
            <person name="Zeng Q."/>
            <person name="Gargeya S."/>
            <person name="Fitzgerald M."/>
            <person name="Haas B."/>
            <person name="Abouelleil A."/>
            <person name="Allen A.W."/>
            <person name="Alvarado L."/>
            <person name="Arachchi H.M."/>
            <person name="Berlin A.M."/>
            <person name="Chapman S.B."/>
            <person name="Gainer-Dewar J."/>
            <person name="Goldberg J."/>
            <person name="Griggs A."/>
            <person name="Gujja S."/>
            <person name="Hansen M."/>
            <person name="Howarth C."/>
            <person name="Imamovic A."/>
            <person name="Ireland A."/>
            <person name="Larimer J."/>
            <person name="McCowan C."/>
            <person name="Murphy C."/>
            <person name="Pearson M."/>
            <person name="Poon T.W."/>
            <person name="Priest M."/>
            <person name="Roberts A."/>
            <person name="Saif S."/>
            <person name="Shea T."/>
            <person name="Sisk P."/>
            <person name="Sykes S."/>
            <person name="Wortman J."/>
            <person name="Nusbaum C."/>
            <person name="Birren B."/>
        </authorList>
    </citation>
    <scope>NUCLEOTIDE SEQUENCE [LARGE SCALE GENOMIC DNA]</scope>
    <source>
        <strain evidence="3">maculatus3</strain>
    </source>
</reference>
<name>A0A182T9N9_9DIPT</name>
<feature type="compositionally biased region" description="Low complexity" evidence="1">
    <location>
        <begin position="85"/>
        <end position="101"/>
    </location>
</feature>
<organism evidence="2 3">
    <name type="scientific">Anopheles maculatus</name>
    <dbReference type="NCBI Taxonomy" id="74869"/>
    <lineage>
        <taxon>Eukaryota</taxon>
        <taxon>Metazoa</taxon>
        <taxon>Ecdysozoa</taxon>
        <taxon>Arthropoda</taxon>
        <taxon>Hexapoda</taxon>
        <taxon>Insecta</taxon>
        <taxon>Pterygota</taxon>
        <taxon>Neoptera</taxon>
        <taxon>Endopterygota</taxon>
        <taxon>Diptera</taxon>
        <taxon>Nematocera</taxon>
        <taxon>Culicoidea</taxon>
        <taxon>Culicidae</taxon>
        <taxon>Anophelinae</taxon>
        <taxon>Anopheles</taxon>
        <taxon>Anopheles maculatus group</taxon>
    </lineage>
</organism>
<dbReference type="EnsemblMetazoa" id="AMAM022456-RA">
    <property type="protein sequence ID" value="AMAM022456-PA"/>
    <property type="gene ID" value="AMAM022456"/>
</dbReference>
<evidence type="ECO:0000256" key="1">
    <source>
        <dbReference type="SAM" id="MobiDB-lite"/>
    </source>
</evidence>
<keyword evidence="3" id="KW-1185">Reference proteome</keyword>
<evidence type="ECO:0000313" key="2">
    <source>
        <dbReference type="EnsemblMetazoa" id="AMAM022456-PA"/>
    </source>
</evidence>
<reference evidence="2" key="2">
    <citation type="submission" date="2020-05" db="UniProtKB">
        <authorList>
            <consortium name="EnsemblMetazoa"/>
        </authorList>
    </citation>
    <scope>IDENTIFICATION</scope>
    <source>
        <strain evidence="2">maculatus3</strain>
    </source>
</reference>
<dbReference type="Proteomes" id="UP000075901">
    <property type="component" value="Unassembled WGS sequence"/>
</dbReference>
<dbReference type="AlphaFoldDB" id="A0A182T9N9"/>
<evidence type="ECO:0000313" key="3">
    <source>
        <dbReference type="Proteomes" id="UP000075901"/>
    </source>
</evidence>
<protein>
    <submittedName>
        <fullName evidence="2">Uncharacterized protein</fullName>
    </submittedName>
</protein>
<proteinExistence type="predicted"/>
<accession>A0A182T9N9</accession>
<feature type="region of interest" description="Disordered" evidence="1">
    <location>
        <begin position="19"/>
        <end position="116"/>
    </location>
</feature>
<dbReference type="VEuPathDB" id="VectorBase:AMAM022456"/>